<name>A0A1Y0KLE8_SEBSC</name>
<dbReference type="PRINTS" id="PR00749">
    <property type="entry name" value="LYSOZYMEG"/>
</dbReference>
<evidence type="ECO:0000256" key="1">
    <source>
        <dbReference type="ARBA" id="ARBA00000632"/>
    </source>
</evidence>
<keyword evidence="5" id="KW-0929">Antimicrobial</keyword>
<dbReference type="GO" id="GO:0003796">
    <property type="term" value="F:lysozyme activity"/>
    <property type="evidence" value="ECO:0007669"/>
    <property type="project" value="UniProtKB-UniRule"/>
</dbReference>
<dbReference type="Gene3D" id="1.10.530.10">
    <property type="match status" value="1"/>
</dbReference>
<dbReference type="InterPro" id="IPR008258">
    <property type="entry name" value="Transglycosylase_SLT_dom_1"/>
</dbReference>
<evidence type="ECO:0000256" key="3">
    <source>
        <dbReference type="ARBA" id="ARBA00012732"/>
    </source>
</evidence>
<reference evidence="13" key="1">
    <citation type="journal article" date="2017" name="Fish Shellfish Immunol.">
        <title>Molecular, transcriptional and functional insights into duplicated goose-type lysozymes from Sebastes schlegelii and their potential immunological role.</title>
        <authorList>
            <person name="Nilojan J."/>
            <person name="Bathige S.D.N.K."/>
            <person name="Kugapreethan R."/>
            <person name="Thulasitha W.S."/>
            <person name="Nam B.H."/>
            <person name="Lee J."/>
        </authorList>
    </citation>
    <scope>NUCLEOTIDE SEQUENCE</scope>
</reference>
<dbReference type="EC" id="3.2.1.17" evidence="3 9"/>
<evidence type="ECO:0000256" key="4">
    <source>
        <dbReference type="ARBA" id="ARBA00016485"/>
    </source>
</evidence>
<evidence type="ECO:0000256" key="9">
    <source>
        <dbReference type="PIRNR" id="PIRNR001065"/>
    </source>
</evidence>
<organism evidence="13">
    <name type="scientific">Sebastes schlegelii</name>
    <name type="common">Korean rockfish</name>
    <dbReference type="NCBI Taxonomy" id="214486"/>
    <lineage>
        <taxon>Eukaryota</taxon>
        <taxon>Metazoa</taxon>
        <taxon>Chordata</taxon>
        <taxon>Craniata</taxon>
        <taxon>Vertebrata</taxon>
        <taxon>Euteleostomi</taxon>
        <taxon>Actinopterygii</taxon>
        <taxon>Neopterygii</taxon>
        <taxon>Teleostei</taxon>
        <taxon>Neoteleostei</taxon>
        <taxon>Acanthomorphata</taxon>
        <taxon>Eupercaria</taxon>
        <taxon>Perciformes</taxon>
        <taxon>Scorpaenoidei</taxon>
        <taxon>Sebastidae</taxon>
        <taxon>Sebastinae</taxon>
        <taxon>Sebastes</taxon>
    </lineage>
</organism>
<evidence type="ECO:0000256" key="6">
    <source>
        <dbReference type="ARBA" id="ARBA00022638"/>
    </source>
</evidence>
<sequence>MGYGNIMRVETTGASWQTAQQDGPSSPGVATSHTMAQTDAGRMEKYRSKINTVGGKYGIAPALIAAIISRESRAGNALVNGWGDGGNAWGLMQVDVNPNGGGHTARGGWDSEEHLCQGTEILVHFIGRIRNKFPSWNTEQQLKGGIAAYNMGDGNVHSYDNVDASTTGGDYSNDVVARAQWYKNNKGY</sequence>
<evidence type="ECO:0000256" key="5">
    <source>
        <dbReference type="ARBA" id="ARBA00022529"/>
    </source>
</evidence>
<dbReference type="PANTHER" id="PTHR31698:SF8">
    <property type="entry name" value="LYSOZYME G-RELATED"/>
    <property type="match status" value="1"/>
</dbReference>
<dbReference type="PANTHER" id="PTHR31698">
    <property type="entry name" value="LYSOZYME G FAMILY MEMBER"/>
    <property type="match status" value="1"/>
</dbReference>
<evidence type="ECO:0000256" key="11">
    <source>
        <dbReference type="SAM" id="MobiDB-lite"/>
    </source>
</evidence>
<keyword evidence="7 9" id="KW-0378">Hydrolase</keyword>
<dbReference type="GO" id="GO:0050830">
    <property type="term" value="P:defense response to Gram-positive bacterium"/>
    <property type="evidence" value="ECO:0007669"/>
    <property type="project" value="TreeGrafter"/>
</dbReference>
<feature type="compositionally biased region" description="Polar residues" evidence="11">
    <location>
        <begin position="12"/>
        <end position="37"/>
    </location>
</feature>
<evidence type="ECO:0000259" key="12">
    <source>
        <dbReference type="Pfam" id="PF01464"/>
    </source>
</evidence>
<keyword evidence="8 9" id="KW-0326">Glycosidase</keyword>
<comment type="similarity">
    <text evidence="2 9">Belongs to the glycosyl hydrolase 23 family.</text>
</comment>
<dbReference type="GO" id="GO:0009253">
    <property type="term" value="P:peptidoglycan catabolic process"/>
    <property type="evidence" value="ECO:0007669"/>
    <property type="project" value="InterPro"/>
</dbReference>
<dbReference type="InterPro" id="IPR023346">
    <property type="entry name" value="Lysozyme-like_dom_sf"/>
</dbReference>
<dbReference type="CDD" id="cd01021">
    <property type="entry name" value="GEWL"/>
    <property type="match status" value="1"/>
</dbReference>
<dbReference type="FunFam" id="1.10.530.10:FF:000026">
    <property type="entry name" value="Lysozyme g"/>
    <property type="match status" value="1"/>
</dbReference>
<feature type="domain" description="Transglycosylase SLT" evidence="12">
    <location>
        <begin position="52"/>
        <end position="160"/>
    </location>
</feature>
<feature type="region of interest" description="Disordered" evidence="11">
    <location>
        <begin position="12"/>
        <end position="41"/>
    </location>
</feature>
<evidence type="ECO:0000256" key="2">
    <source>
        <dbReference type="ARBA" id="ARBA00008902"/>
    </source>
</evidence>
<evidence type="ECO:0000256" key="10">
    <source>
        <dbReference type="PIRSR" id="PIRSR001065-1"/>
    </source>
</evidence>
<protein>
    <recommendedName>
        <fullName evidence="4 9">Lysozyme g</fullName>
        <ecNumber evidence="3 9">3.2.1.17</ecNumber>
    </recommendedName>
</protein>
<dbReference type="PIRSF" id="PIRSF001065">
    <property type="entry name" value="Lysozyme_g"/>
    <property type="match status" value="1"/>
</dbReference>
<evidence type="ECO:0000256" key="7">
    <source>
        <dbReference type="ARBA" id="ARBA00022801"/>
    </source>
</evidence>
<evidence type="ECO:0000256" key="8">
    <source>
        <dbReference type="ARBA" id="ARBA00023295"/>
    </source>
</evidence>
<dbReference type="Pfam" id="PF01464">
    <property type="entry name" value="SLT"/>
    <property type="match status" value="1"/>
</dbReference>
<dbReference type="InterPro" id="IPR002152">
    <property type="entry name" value="Glyco_hydro_23"/>
</dbReference>
<accession>A0A1Y0KLE8</accession>
<comment type="catalytic activity">
    <reaction evidence="1 9">
        <text>Hydrolysis of (1-&gt;4)-beta-linkages between N-acetylmuramic acid and N-acetyl-D-glucosamine residues in a peptidoglycan and between N-acetyl-D-glucosamine residues in chitodextrins.</text>
        <dbReference type="EC" id="3.2.1.17"/>
    </reaction>
</comment>
<dbReference type="AlphaFoldDB" id="A0A1Y0KLE8"/>
<dbReference type="GO" id="GO:0031640">
    <property type="term" value="P:killing of cells of another organism"/>
    <property type="evidence" value="ECO:0007669"/>
    <property type="project" value="UniProtKB-KW"/>
</dbReference>
<dbReference type="EMBL" id="KY569412">
    <property type="protein sequence ID" value="ARU86469.1"/>
    <property type="molecule type" value="mRNA"/>
</dbReference>
<feature type="active site" evidence="10">
    <location>
        <position position="84"/>
    </location>
</feature>
<keyword evidence="6" id="KW-0081">Bacteriolytic enzyme</keyword>
<feature type="active site" evidence="10">
    <location>
        <position position="71"/>
    </location>
</feature>
<proteinExistence type="evidence at transcript level"/>
<dbReference type="SUPFAM" id="SSF53955">
    <property type="entry name" value="Lysozyme-like"/>
    <property type="match status" value="1"/>
</dbReference>
<evidence type="ECO:0000313" key="13">
    <source>
        <dbReference type="EMBL" id="ARU86469.1"/>
    </source>
</evidence>
<dbReference type="GO" id="GO:0005576">
    <property type="term" value="C:extracellular region"/>
    <property type="evidence" value="ECO:0007669"/>
    <property type="project" value="TreeGrafter"/>
</dbReference>